<keyword evidence="7 8" id="KW-1015">Disulfide bond</keyword>
<evidence type="ECO:0000256" key="6">
    <source>
        <dbReference type="ARBA" id="ARBA00023136"/>
    </source>
</evidence>
<evidence type="ECO:0000313" key="11">
    <source>
        <dbReference type="Proteomes" id="UP000192223"/>
    </source>
</evidence>
<dbReference type="InterPro" id="IPR023415">
    <property type="entry name" value="LDLR_class-A_CS"/>
</dbReference>
<dbReference type="Gene3D" id="4.10.400.10">
    <property type="entry name" value="Low-density Lipoprotein Receptor"/>
    <property type="match status" value="3"/>
</dbReference>
<feature type="signal peptide" evidence="10">
    <location>
        <begin position="1"/>
        <end position="34"/>
    </location>
</feature>
<comment type="caution">
    <text evidence="8">Lacks conserved residue(s) required for the propagation of feature annotation.</text>
</comment>
<dbReference type="SUPFAM" id="SSF57424">
    <property type="entry name" value="LDL receptor-like module"/>
    <property type="match status" value="3"/>
</dbReference>
<feature type="region of interest" description="Disordered" evidence="9">
    <location>
        <begin position="153"/>
        <end position="178"/>
    </location>
</feature>
<feature type="chain" id="PRO_5028832159" evidence="10">
    <location>
        <begin position="35"/>
        <end position="474"/>
    </location>
</feature>
<dbReference type="InParanoid" id="A0A7F5R6N7"/>
<evidence type="ECO:0000256" key="5">
    <source>
        <dbReference type="ARBA" id="ARBA00022989"/>
    </source>
</evidence>
<dbReference type="SMART" id="SM00192">
    <property type="entry name" value="LDLa"/>
    <property type="match status" value="3"/>
</dbReference>
<dbReference type="AlphaFoldDB" id="A0A7F5R6N7"/>
<dbReference type="KEGG" id="apln:108739763"/>
<dbReference type="PANTHER" id="PTHR24270">
    <property type="entry name" value="LOW-DENSITY LIPOPROTEIN RECEPTOR-RELATED"/>
    <property type="match status" value="1"/>
</dbReference>
<feature type="disulfide bond" evidence="8">
    <location>
        <begin position="413"/>
        <end position="425"/>
    </location>
</feature>
<feature type="disulfide bond" evidence="8">
    <location>
        <begin position="432"/>
        <end position="447"/>
    </location>
</feature>
<keyword evidence="4" id="KW-0677">Repeat</keyword>
<keyword evidence="3" id="KW-0812">Transmembrane</keyword>
<dbReference type="PRINTS" id="PR00261">
    <property type="entry name" value="LDLRECEPTOR"/>
</dbReference>
<dbReference type="GeneID" id="108739763"/>
<feature type="region of interest" description="Disordered" evidence="9">
    <location>
        <begin position="344"/>
        <end position="371"/>
    </location>
</feature>
<evidence type="ECO:0000256" key="9">
    <source>
        <dbReference type="SAM" id="MobiDB-lite"/>
    </source>
</evidence>
<evidence type="ECO:0000256" key="3">
    <source>
        <dbReference type="ARBA" id="ARBA00022692"/>
    </source>
</evidence>
<reference evidence="12" key="1">
    <citation type="submission" date="2025-08" db="UniProtKB">
        <authorList>
            <consortium name="RefSeq"/>
        </authorList>
    </citation>
    <scope>IDENTIFICATION</scope>
    <source>
        <tissue evidence="12">Entire body</tissue>
    </source>
</reference>
<evidence type="ECO:0000256" key="1">
    <source>
        <dbReference type="ARBA" id="ARBA00004167"/>
    </source>
</evidence>
<proteinExistence type="predicted"/>
<dbReference type="GO" id="GO:0016192">
    <property type="term" value="P:vesicle-mediated transport"/>
    <property type="evidence" value="ECO:0007669"/>
    <property type="project" value="UniProtKB-ARBA"/>
</dbReference>
<organism evidence="11 12">
    <name type="scientific">Agrilus planipennis</name>
    <name type="common">Emerald ash borer</name>
    <name type="synonym">Agrilus marcopoli</name>
    <dbReference type="NCBI Taxonomy" id="224129"/>
    <lineage>
        <taxon>Eukaryota</taxon>
        <taxon>Metazoa</taxon>
        <taxon>Ecdysozoa</taxon>
        <taxon>Arthropoda</taxon>
        <taxon>Hexapoda</taxon>
        <taxon>Insecta</taxon>
        <taxon>Pterygota</taxon>
        <taxon>Neoptera</taxon>
        <taxon>Endopterygota</taxon>
        <taxon>Coleoptera</taxon>
        <taxon>Polyphaga</taxon>
        <taxon>Elateriformia</taxon>
        <taxon>Buprestoidea</taxon>
        <taxon>Buprestidae</taxon>
        <taxon>Agrilinae</taxon>
        <taxon>Agrilus</taxon>
    </lineage>
</organism>
<sequence length="474" mass="52971">MGVSTRSNASILWLCTFFVFYAFLLSAHGPLVSSAELDSDLVFDNLEDPKTFSQDNSHSVVRRNANRIDSSQESEDDGWFSSAFRRVKRGWFDDWISTTTEKSDVDSTDVTTGDQVIESTDDPDLTAEFANNVRNQTKSPTEAQFITDDEDLDVTSGEGSAVPPAFHPGGEKPPQSGDKPVYYRVALTVFEPFREEFRDHRGSLYTTLSDEIARAINDVYRDVPGEQMAQGVVNIEPRPADSFSSKLFVDIASVGNNDHNAVKNHLYDYIQNYHKLGNYRVSTDDFSFRQFEAPPPLPIVCQVNELSCRDGNQCVPSNSRCNSIRDCNDGSDEEGCPEITTFSPKETDVTGTNGTQEFRNETQETPSRPPSKCRADDVVRCGDTSHYICADQECDGYPDCPDGEDEKNCPADCAEGELSCDLGRCIPVSKRCDGVDDCTDKTDEIYCRKHLHALIYLNFYFAQKVQQKYAVLLV</sequence>
<dbReference type="RefSeq" id="XP_025831629.1">
    <property type="nucleotide sequence ID" value="XM_025975844.1"/>
</dbReference>
<protein>
    <submittedName>
        <fullName evidence="12">Basement membrane-specific heparan sulfate proteoglycan core protein-like</fullName>
    </submittedName>
</protein>
<dbReference type="PROSITE" id="PS50068">
    <property type="entry name" value="LDLRA_2"/>
    <property type="match status" value="3"/>
</dbReference>
<evidence type="ECO:0000256" key="7">
    <source>
        <dbReference type="ARBA" id="ARBA00023157"/>
    </source>
</evidence>
<comment type="subcellular location">
    <subcellularLocation>
        <location evidence="2">Endomembrane system</location>
    </subcellularLocation>
    <subcellularLocation>
        <location evidence="1">Membrane</location>
        <topology evidence="1">Single-pass membrane protein</topology>
    </subcellularLocation>
</comment>
<dbReference type="OrthoDB" id="2019384at2759"/>
<keyword evidence="6" id="KW-0472">Membrane</keyword>
<gene>
    <name evidence="12" type="primary">LOC108739763</name>
</gene>
<dbReference type="InterPro" id="IPR050685">
    <property type="entry name" value="LDLR"/>
</dbReference>
<evidence type="ECO:0000256" key="4">
    <source>
        <dbReference type="ARBA" id="ARBA00022737"/>
    </source>
</evidence>
<dbReference type="GO" id="GO:0005886">
    <property type="term" value="C:plasma membrane"/>
    <property type="evidence" value="ECO:0007669"/>
    <property type="project" value="TreeGrafter"/>
</dbReference>
<keyword evidence="5" id="KW-1133">Transmembrane helix</keyword>
<feature type="disulfide bond" evidence="8">
    <location>
        <begin position="321"/>
        <end position="336"/>
    </location>
</feature>
<evidence type="ECO:0000256" key="10">
    <source>
        <dbReference type="SAM" id="SignalP"/>
    </source>
</evidence>
<dbReference type="CDD" id="cd00112">
    <property type="entry name" value="LDLa"/>
    <property type="match status" value="3"/>
</dbReference>
<dbReference type="InterPro" id="IPR002172">
    <property type="entry name" value="LDrepeatLR_classA_rpt"/>
</dbReference>
<dbReference type="PROSITE" id="PS01209">
    <property type="entry name" value="LDLRA_1"/>
    <property type="match status" value="2"/>
</dbReference>
<name>A0A7F5R6N7_AGRPL</name>
<keyword evidence="10" id="KW-0732">Signal</keyword>
<dbReference type="Proteomes" id="UP000192223">
    <property type="component" value="Unplaced"/>
</dbReference>
<feature type="compositionally biased region" description="Polar residues" evidence="9">
    <location>
        <begin position="344"/>
        <end position="357"/>
    </location>
</feature>
<evidence type="ECO:0000256" key="8">
    <source>
        <dbReference type="PROSITE-ProRule" id="PRU00124"/>
    </source>
</evidence>
<accession>A0A7F5R6N7</accession>
<keyword evidence="11" id="KW-1185">Reference proteome</keyword>
<dbReference type="GO" id="GO:0012505">
    <property type="term" value="C:endomembrane system"/>
    <property type="evidence" value="ECO:0007669"/>
    <property type="project" value="UniProtKB-SubCell"/>
</dbReference>
<dbReference type="Pfam" id="PF00057">
    <property type="entry name" value="Ldl_recept_a"/>
    <property type="match status" value="2"/>
</dbReference>
<dbReference type="InterPro" id="IPR036055">
    <property type="entry name" value="LDL_receptor-like_sf"/>
</dbReference>
<feature type="disulfide bond" evidence="8">
    <location>
        <begin position="394"/>
        <end position="409"/>
    </location>
</feature>
<feature type="disulfide bond" evidence="8">
    <location>
        <begin position="420"/>
        <end position="438"/>
    </location>
</feature>
<evidence type="ECO:0000256" key="2">
    <source>
        <dbReference type="ARBA" id="ARBA00004308"/>
    </source>
</evidence>
<evidence type="ECO:0000313" key="12">
    <source>
        <dbReference type="RefSeq" id="XP_025831629.1"/>
    </source>
</evidence>